<dbReference type="InterPro" id="IPR016186">
    <property type="entry name" value="C-type_lectin-like/link_sf"/>
</dbReference>
<sequence length="98" mass="11131">MSNFLGYAAAATSYKGGTIWIGLYSPEKNEVYQWIDGSPNNFSHFYLINQPKGMYTYLVLLDELDNNSDNKNFCMLNRWMSTDGYGVDGYICEKSAVV</sequence>
<protein>
    <submittedName>
        <fullName evidence="3">C-type lectin domain-containing protein</fullName>
    </submittedName>
</protein>
<reference evidence="3" key="1">
    <citation type="submission" date="2022-11" db="UniProtKB">
        <authorList>
            <consortium name="WormBaseParasite"/>
        </authorList>
    </citation>
    <scope>IDENTIFICATION</scope>
</reference>
<feature type="domain" description="C-type lectin" evidence="1">
    <location>
        <begin position="1"/>
        <end position="93"/>
    </location>
</feature>
<dbReference type="PROSITE" id="PS50041">
    <property type="entry name" value="C_TYPE_LECTIN_2"/>
    <property type="match status" value="1"/>
</dbReference>
<dbReference type="AlphaFoldDB" id="A0A914E757"/>
<dbReference type="InterPro" id="IPR016187">
    <property type="entry name" value="CTDL_fold"/>
</dbReference>
<evidence type="ECO:0000313" key="3">
    <source>
        <dbReference type="WBParaSite" id="ACRNAN_scaffold5793.g12239.t1"/>
    </source>
</evidence>
<dbReference type="WBParaSite" id="ACRNAN_scaffold5793.g12239.t1">
    <property type="protein sequence ID" value="ACRNAN_scaffold5793.g12239.t1"/>
    <property type="gene ID" value="ACRNAN_scaffold5793.g12239"/>
</dbReference>
<dbReference type="Proteomes" id="UP000887540">
    <property type="component" value="Unplaced"/>
</dbReference>
<keyword evidence="2" id="KW-1185">Reference proteome</keyword>
<evidence type="ECO:0000259" key="1">
    <source>
        <dbReference type="PROSITE" id="PS50041"/>
    </source>
</evidence>
<evidence type="ECO:0000313" key="2">
    <source>
        <dbReference type="Proteomes" id="UP000887540"/>
    </source>
</evidence>
<name>A0A914E757_9BILA</name>
<dbReference type="Gene3D" id="3.10.100.10">
    <property type="entry name" value="Mannose-Binding Protein A, subunit A"/>
    <property type="match status" value="1"/>
</dbReference>
<dbReference type="SUPFAM" id="SSF56436">
    <property type="entry name" value="C-type lectin-like"/>
    <property type="match status" value="1"/>
</dbReference>
<accession>A0A914E757</accession>
<dbReference type="InterPro" id="IPR001304">
    <property type="entry name" value="C-type_lectin-like"/>
</dbReference>
<organism evidence="2 3">
    <name type="scientific">Acrobeloides nanus</name>
    <dbReference type="NCBI Taxonomy" id="290746"/>
    <lineage>
        <taxon>Eukaryota</taxon>
        <taxon>Metazoa</taxon>
        <taxon>Ecdysozoa</taxon>
        <taxon>Nematoda</taxon>
        <taxon>Chromadorea</taxon>
        <taxon>Rhabditida</taxon>
        <taxon>Tylenchina</taxon>
        <taxon>Cephalobomorpha</taxon>
        <taxon>Cephaloboidea</taxon>
        <taxon>Cephalobidae</taxon>
        <taxon>Acrobeloides</taxon>
    </lineage>
</organism>
<proteinExistence type="predicted"/>